<comment type="caution">
    <text evidence="3">The sequence shown here is derived from an EMBL/GenBank/DDBJ whole genome shotgun (WGS) entry which is preliminary data.</text>
</comment>
<evidence type="ECO:0000313" key="3">
    <source>
        <dbReference type="EMBL" id="GLQ22421.1"/>
    </source>
</evidence>
<dbReference type="Pfam" id="PF01408">
    <property type="entry name" value="GFO_IDH_MocA"/>
    <property type="match status" value="1"/>
</dbReference>
<sequence length="365" mass="39663">MVGGGSGAFIGEIHRLAARLDGQIDLVCGAFSRDPDNCRKTGQELGLDPARCYNSYADMMDAEAGLPAETRMNFVVIVTPNHVHFPVAKAALEAGFHVLSDKPATLNLQEARELADIVLKSGRAYGLTHTYLGYPLVTVAREIIANGGIGKVRKVFAEYIQGWLAGEVDNKQADWRTDPARSGASGCMGDIGTHAHNLVEYVTDRKMTHVAADLTVFVEGRRLDDDGSTLFRMEDGIKGTLSASQVCVGRENSLSIRVYGETGGLEWHQEEPNTLIRTYADRPAEIIRAGQGYLSEPAKSQFRTPPGHPEGYIEAFANIYLEFADALRTEGGVKAGMNAALRGMAFVEALVESSENNSVWTEIRI</sequence>
<organism evidence="3 4">
    <name type="scientific">Algimonas ampicilliniresistens</name>
    <dbReference type="NCBI Taxonomy" id="1298735"/>
    <lineage>
        <taxon>Bacteria</taxon>
        <taxon>Pseudomonadati</taxon>
        <taxon>Pseudomonadota</taxon>
        <taxon>Alphaproteobacteria</taxon>
        <taxon>Maricaulales</taxon>
        <taxon>Robiginitomaculaceae</taxon>
        <taxon>Algimonas</taxon>
    </lineage>
</organism>
<dbReference type="InterPro" id="IPR036291">
    <property type="entry name" value="NAD(P)-bd_dom_sf"/>
</dbReference>
<keyword evidence="4" id="KW-1185">Reference proteome</keyword>
<feature type="domain" description="GFO/IDH/MocA-like oxidoreductase" evidence="2">
    <location>
        <begin position="140"/>
        <end position="266"/>
    </location>
</feature>
<dbReference type="Proteomes" id="UP001161391">
    <property type="component" value="Unassembled WGS sequence"/>
</dbReference>
<accession>A0ABQ5V4G0</accession>
<reference evidence="3" key="2">
    <citation type="submission" date="2023-01" db="EMBL/GenBank/DDBJ databases">
        <title>Draft genome sequence of Algimonas ampicilliniresistens strain NBRC 108219.</title>
        <authorList>
            <person name="Sun Q."/>
            <person name="Mori K."/>
        </authorList>
    </citation>
    <scope>NUCLEOTIDE SEQUENCE</scope>
    <source>
        <strain evidence="3">NBRC 108219</strain>
    </source>
</reference>
<dbReference type="PANTHER" id="PTHR43708:SF3">
    <property type="entry name" value="OXIDOREDUCTASE"/>
    <property type="match status" value="1"/>
</dbReference>
<evidence type="ECO:0000313" key="4">
    <source>
        <dbReference type="Proteomes" id="UP001161391"/>
    </source>
</evidence>
<dbReference type="InterPro" id="IPR055170">
    <property type="entry name" value="GFO_IDH_MocA-like_dom"/>
</dbReference>
<dbReference type="SUPFAM" id="SSF55347">
    <property type="entry name" value="Glyceraldehyde-3-phosphate dehydrogenase-like, C-terminal domain"/>
    <property type="match status" value="1"/>
</dbReference>
<evidence type="ECO:0000259" key="1">
    <source>
        <dbReference type="Pfam" id="PF01408"/>
    </source>
</evidence>
<name>A0ABQ5V4G0_9PROT</name>
<evidence type="ECO:0000259" key="2">
    <source>
        <dbReference type="Pfam" id="PF22725"/>
    </source>
</evidence>
<dbReference type="SUPFAM" id="SSF51735">
    <property type="entry name" value="NAD(P)-binding Rossmann-fold domains"/>
    <property type="match status" value="1"/>
</dbReference>
<dbReference type="PANTHER" id="PTHR43708">
    <property type="entry name" value="CONSERVED EXPRESSED OXIDOREDUCTASE (EUROFUNG)"/>
    <property type="match status" value="1"/>
</dbReference>
<dbReference type="EMBL" id="BSNK01000001">
    <property type="protein sequence ID" value="GLQ22421.1"/>
    <property type="molecule type" value="Genomic_DNA"/>
</dbReference>
<proteinExistence type="predicted"/>
<dbReference type="InterPro" id="IPR051317">
    <property type="entry name" value="Gfo/Idh/MocA_oxidoreduct"/>
</dbReference>
<reference evidence="3" key="1">
    <citation type="journal article" date="2014" name="Int. J. Syst. Evol. Microbiol.">
        <title>Complete genome of a new Firmicutes species belonging to the dominant human colonic microbiota ('Ruminococcus bicirculans') reveals two chromosomes and a selective capacity to utilize plant glucans.</title>
        <authorList>
            <consortium name="NISC Comparative Sequencing Program"/>
            <person name="Wegmann U."/>
            <person name="Louis P."/>
            <person name="Goesmann A."/>
            <person name="Henrissat B."/>
            <person name="Duncan S.H."/>
            <person name="Flint H.J."/>
        </authorList>
    </citation>
    <scope>NUCLEOTIDE SEQUENCE</scope>
    <source>
        <strain evidence="3">NBRC 108219</strain>
    </source>
</reference>
<dbReference type="Gene3D" id="3.40.50.720">
    <property type="entry name" value="NAD(P)-binding Rossmann-like Domain"/>
    <property type="match status" value="1"/>
</dbReference>
<dbReference type="Pfam" id="PF22725">
    <property type="entry name" value="GFO_IDH_MocA_C3"/>
    <property type="match status" value="1"/>
</dbReference>
<dbReference type="Gene3D" id="3.30.360.10">
    <property type="entry name" value="Dihydrodipicolinate Reductase, domain 2"/>
    <property type="match status" value="1"/>
</dbReference>
<gene>
    <name evidence="3" type="ORF">GCM10007853_02950</name>
</gene>
<protein>
    <submittedName>
        <fullName evidence="3">Oxidoreductase</fullName>
    </submittedName>
</protein>
<dbReference type="InterPro" id="IPR000683">
    <property type="entry name" value="Gfo/Idh/MocA-like_OxRdtase_N"/>
</dbReference>
<feature type="domain" description="Gfo/Idh/MocA-like oxidoreductase N-terminal" evidence="1">
    <location>
        <begin position="8"/>
        <end position="127"/>
    </location>
</feature>